<evidence type="ECO:0000313" key="3">
    <source>
        <dbReference type="Proteomes" id="UP001307889"/>
    </source>
</evidence>
<name>A0ABN7B985_9HEMI</name>
<proteinExistence type="predicted"/>
<dbReference type="EMBL" id="AP028920">
    <property type="protein sequence ID" value="BET00947.1"/>
    <property type="molecule type" value="Genomic_DNA"/>
</dbReference>
<sequence>MEVSSRSKGTIQNKKPRNTNQELQNAFQEPRNLDQRPQNLGQEPWNLDGSQPQNPIKSRRIQIKAIHLVKSWIFKPGEAKRSLKGVGVTINISASTAEDQSQHLVI</sequence>
<gene>
    <name evidence="2" type="ORF">NTJ_13763</name>
</gene>
<keyword evidence="3" id="KW-1185">Reference proteome</keyword>
<protein>
    <submittedName>
        <fullName evidence="2">Uncharacterized protein</fullName>
    </submittedName>
</protein>
<reference evidence="2 3" key="1">
    <citation type="submission" date="2023-09" db="EMBL/GenBank/DDBJ databases">
        <title>Nesidiocoris tenuis whole genome shotgun sequence.</title>
        <authorList>
            <person name="Shibata T."/>
            <person name="Shimoda M."/>
            <person name="Kobayashi T."/>
            <person name="Uehara T."/>
        </authorList>
    </citation>
    <scope>NUCLEOTIDE SEQUENCE [LARGE SCALE GENOMIC DNA]</scope>
    <source>
        <strain evidence="2 3">Japan</strain>
    </source>
</reference>
<dbReference type="Proteomes" id="UP001307889">
    <property type="component" value="Chromosome 12"/>
</dbReference>
<feature type="compositionally biased region" description="Polar residues" evidence="1">
    <location>
        <begin position="1"/>
        <end position="27"/>
    </location>
</feature>
<evidence type="ECO:0000313" key="2">
    <source>
        <dbReference type="EMBL" id="BET00947.1"/>
    </source>
</evidence>
<evidence type="ECO:0000256" key="1">
    <source>
        <dbReference type="SAM" id="MobiDB-lite"/>
    </source>
</evidence>
<feature type="region of interest" description="Disordered" evidence="1">
    <location>
        <begin position="1"/>
        <end position="56"/>
    </location>
</feature>
<organism evidence="2 3">
    <name type="scientific">Nesidiocoris tenuis</name>
    <dbReference type="NCBI Taxonomy" id="355587"/>
    <lineage>
        <taxon>Eukaryota</taxon>
        <taxon>Metazoa</taxon>
        <taxon>Ecdysozoa</taxon>
        <taxon>Arthropoda</taxon>
        <taxon>Hexapoda</taxon>
        <taxon>Insecta</taxon>
        <taxon>Pterygota</taxon>
        <taxon>Neoptera</taxon>
        <taxon>Paraneoptera</taxon>
        <taxon>Hemiptera</taxon>
        <taxon>Heteroptera</taxon>
        <taxon>Panheteroptera</taxon>
        <taxon>Cimicomorpha</taxon>
        <taxon>Miridae</taxon>
        <taxon>Dicyphina</taxon>
        <taxon>Nesidiocoris</taxon>
    </lineage>
</organism>
<accession>A0ABN7B985</accession>